<organism evidence="1 2">
    <name type="scientific">Circinella minor</name>
    <dbReference type="NCBI Taxonomy" id="1195481"/>
    <lineage>
        <taxon>Eukaryota</taxon>
        <taxon>Fungi</taxon>
        <taxon>Fungi incertae sedis</taxon>
        <taxon>Mucoromycota</taxon>
        <taxon>Mucoromycotina</taxon>
        <taxon>Mucoromycetes</taxon>
        <taxon>Mucorales</taxon>
        <taxon>Lichtheimiaceae</taxon>
        <taxon>Circinella</taxon>
    </lineage>
</organism>
<reference evidence="1 2" key="1">
    <citation type="submission" date="2020-12" db="EMBL/GenBank/DDBJ databases">
        <title>Metabolic potential, ecology and presence of endohyphal bacteria is reflected in genomic diversity of Mucoromycotina.</title>
        <authorList>
            <person name="Muszewska A."/>
            <person name="Okrasinska A."/>
            <person name="Steczkiewicz K."/>
            <person name="Drgas O."/>
            <person name="Orlowska M."/>
            <person name="Perlinska-Lenart U."/>
            <person name="Aleksandrzak-Piekarczyk T."/>
            <person name="Szatraj K."/>
            <person name="Zielenkiewicz U."/>
            <person name="Pilsyk S."/>
            <person name="Malc E."/>
            <person name="Mieczkowski P."/>
            <person name="Kruszewska J.S."/>
            <person name="Biernat P."/>
            <person name="Pawlowska J."/>
        </authorList>
    </citation>
    <scope>NUCLEOTIDE SEQUENCE [LARGE SCALE GENOMIC DNA]</scope>
    <source>
        <strain evidence="1 2">CBS 142.35</strain>
    </source>
</reference>
<proteinExistence type="predicted"/>
<name>A0A8H7VI38_9FUNG</name>
<dbReference type="Proteomes" id="UP000646827">
    <property type="component" value="Unassembled WGS sequence"/>
</dbReference>
<sequence length="74" mass="8792">MYRDEKFIEKLQVELEIESEKECAINIERYWDAVEKVPLGDNEEDIIMTTEILETYISTQCLIDNNQAELEHIL</sequence>
<evidence type="ECO:0000313" key="2">
    <source>
        <dbReference type="Proteomes" id="UP000646827"/>
    </source>
</evidence>
<keyword evidence="2" id="KW-1185">Reference proteome</keyword>
<protein>
    <submittedName>
        <fullName evidence="1">Uncharacterized protein</fullName>
    </submittedName>
</protein>
<evidence type="ECO:0000313" key="1">
    <source>
        <dbReference type="EMBL" id="KAG2217313.1"/>
    </source>
</evidence>
<gene>
    <name evidence="1" type="ORF">INT45_013009</name>
</gene>
<dbReference type="EMBL" id="JAEPRB010000309">
    <property type="protein sequence ID" value="KAG2217313.1"/>
    <property type="molecule type" value="Genomic_DNA"/>
</dbReference>
<dbReference type="AlphaFoldDB" id="A0A8H7VI38"/>
<comment type="caution">
    <text evidence="1">The sequence shown here is derived from an EMBL/GenBank/DDBJ whole genome shotgun (WGS) entry which is preliminary data.</text>
</comment>
<accession>A0A8H7VI38</accession>